<accession>A0ABV2QGA0</accession>
<reference evidence="1 2" key="1">
    <citation type="submission" date="2024-06" db="EMBL/GenBank/DDBJ databases">
        <title>Sorghum-associated microbial communities from plants grown in Nebraska, USA.</title>
        <authorList>
            <person name="Schachtman D."/>
        </authorList>
    </citation>
    <scope>NUCLEOTIDE SEQUENCE [LARGE SCALE GENOMIC DNA]</scope>
    <source>
        <strain evidence="1 2">2709</strain>
    </source>
</reference>
<proteinExistence type="predicted"/>
<gene>
    <name evidence="1" type="ORF">ABIE13_005187</name>
</gene>
<name>A0ABV2QGA0_9BURK</name>
<comment type="caution">
    <text evidence="1">The sequence shown here is derived from an EMBL/GenBank/DDBJ whole genome shotgun (WGS) entry which is preliminary data.</text>
</comment>
<organism evidence="1 2">
    <name type="scientific">Ottowia thiooxydans</name>
    <dbReference type="NCBI Taxonomy" id="219182"/>
    <lineage>
        <taxon>Bacteria</taxon>
        <taxon>Pseudomonadati</taxon>
        <taxon>Pseudomonadota</taxon>
        <taxon>Betaproteobacteria</taxon>
        <taxon>Burkholderiales</taxon>
        <taxon>Comamonadaceae</taxon>
        <taxon>Ottowia</taxon>
    </lineage>
</organism>
<dbReference type="RefSeq" id="WP_354448671.1">
    <property type="nucleotide sequence ID" value="NZ_JBEPSH010000013.1"/>
</dbReference>
<dbReference type="Proteomes" id="UP001549320">
    <property type="component" value="Unassembled WGS sequence"/>
</dbReference>
<protein>
    <recommendedName>
        <fullName evidence="3">SapC family protein</fullName>
    </recommendedName>
</protein>
<evidence type="ECO:0000313" key="2">
    <source>
        <dbReference type="Proteomes" id="UP001549320"/>
    </source>
</evidence>
<dbReference type="InterPro" id="IPR010836">
    <property type="entry name" value="SapC"/>
</dbReference>
<evidence type="ECO:0000313" key="1">
    <source>
        <dbReference type="EMBL" id="MET4580049.1"/>
    </source>
</evidence>
<sequence length="250" mass="27471">MTSPLQLLSPDQHLGLGLRPASNWAFCKTRDAVPIALSEFADLAGWHPIVFSTGPVPMPLAVLGTQQGQNNFLDMSCQWPAHHEPPTALKLHPFSLGVDAADAQRTVVMVDLADPRLVPLEEDDAAQPLFTFDGKPSPTLSSITQRLGAHAFALKEASALGLALQQSGLLEDMHADIRTPDGTTHRTRTFRSVSGSKFRNLATSELERWFRQGWTDAVALHLSSLRRWVQLYERQQLHVKALASASRAND</sequence>
<dbReference type="Pfam" id="PF07277">
    <property type="entry name" value="SapC"/>
    <property type="match status" value="1"/>
</dbReference>
<dbReference type="EMBL" id="JBEPSH010000013">
    <property type="protein sequence ID" value="MET4580049.1"/>
    <property type="molecule type" value="Genomic_DNA"/>
</dbReference>
<evidence type="ECO:0008006" key="3">
    <source>
        <dbReference type="Google" id="ProtNLM"/>
    </source>
</evidence>
<keyword evidence="2" id="KW-1185">Reference proteome</keyword>